<sequence>MIRISNDLLILSYMKAKELKLDSTFISLLKVEIQNRKLISIQ</sequence>
<dbReference type="AlphaFoldDB" id="A0A4S4BRP8"/>
<protein>
    <submittedName>
        <fullName evidence="1">Sporulation histidine kinase inhibitor Sda</fullName>
    </submittedName>
</protein>
<dbReference type="SUPFAM" id="SSF100985">
    <property type="entry name" value="Sporulation inhibitor Sda"/>
    <property type="match status" value="1"/>
</dbReference>
<name>A0A4S4BRP8_9BACI</name>
<comment type="caution">
    <text evidence="1">The sequence shown here is derived from an EMBL/GenBank/DDBJ whole genome shotgun (WGS) entry which is preliminary data.</text>
</comment>
<dbReference type="InterPro" id="IPR036916">
    <property type="entry name" value="Sda_sf"/>
</dbReference>
<dbReference type="Pfam" id="PF08970">
    <property type="entry name" value="Sda"/>
    <property type="match status" value="1"/>
</dbReference>
<organism evidence="1 2">
    <name type="scientific">Metabacillus sediminilitoris</name>
    <dbReference type="NCBI Taxonomy" id="2567941"/>
    <lineage>
        <taxon>Bacteria</taxon>
        <taxon>Bacillati</taxon>
        <taxon>Bacillota</taxon>
        <taxon>Bacilli</taxon>
        <taxon>Bacillales</taxon>
        <taxon>Bacillaceae</taxon>
        <taxon>Metabacillus</taxon>
    </lineage>
</organism>
<evidence type="ECO:0000313" key="2">
    <source>
        <dbReference type="Proteomes" id="UP000310334"/>
    </source>
</evidence>
<reference evidence="1 2" key="1">
    <citation type="submission" date="2019-04" db="EMBL/GenBank/DDBJ databases">
        <title>Bacillus sediminilitoris sp. nov., isolated from a tidal flat sediment on the East China Sea.</title>
        <authorList>
            <person name="Wei Y."/>
            <person name="Mao H."/>
            <person name="Fang J."/>
        </authorList>
    </citation>
    <scope>NUCLEOTIDE SEQUENCE [LARGE SCALE GENOMIC DNA]</scope>
    <source>
        <strain evidence="1 2">DSL-17</strain>
    </source>
</reference>
<gene>
    <name evidence="1" type="ORF">E6W99_18325</name>
</gene>
<dbReference type="InterPro" id="IPR015064">
    <property type="entry name" value="Sda"/>
</dbReference>
<dbReference type="OrthoDB" id="2933732at2"/>
<dbReference type="Gene3D" id="1.10.287.1100">
    <property type="entry name" value="Sporulation inhibitor A"/>
    <property type="match status" value="1"/>
</dbReference>
<dbReference type="Proteomes" id="UP000310334">
    <property type="component" value="Unassembled WGS sequence"/>
</dbReference>
<keyword evidence="2" id="KW-1185">Reference proteome</keyword>
<proteinExistence type="predicted"/>
<dbReference type="RefSeq" id="WP_136356500.1">
    <property type="nucleotide sequence ID" value="NZ_CP046266.1"/>
</dbReference>
<evidence type="ECO:0000313" key="1">
    <source>
        <dbReference type="EMBL" id="THF77660.1"/>
    </source>
</evidence>
<accession>A0A4S4BRP8</accession>
<dbReference type="EMBL" id="SSNT01000014">
    <property type="protein sequence ID" value="THF77660.1"/>
    <property type="molecule type" value="Genomic_DNA"/>
</dbReference>